<keyword evidence="3" id="KW-1185">Reference proteome</keyword>
<dbReference type="RefSeq" id="WP_113956016.1">
    <property type="nucleotide sequence ID" value="NZ_QNRT01000012.1"/>
</dbReference>
<feature type="transmembrane region" description="Helical" evidence="1">
    <location>
        <begin position="36"/>
        <end position="54"/>
    </location>
</feature>
<comment type="caution">
    <text evidence="2">The sequence shown here is derived from an EMBL/GenBank/DDBJ whole genome shotgun (WGS) entry which is preliminary data.</text>
</comment>
<organism evidence="2 3">
    <name type="scientific">Arenicella xantha</name>
    <dbReference type="NCBI Taxonomy" id="644221"/>
    <lineage>
        <taxon>Bacteria</taxon>
        <taxon>Pseudomonadati</taxon>
        <taxon>Pseudomonadota</taxon>
        <taxon>Gammaproteobacteria</taxon>
        <taxon>Arenicellales</taxon>
        <taxon>Arenicellaceae</taxon>
        <taxon>Arenicella</taxon>
    </lineage>
</organism>
<gene>
    <name evidence="2" type="ORF">DFR28_1125</name>
</gene>
<reference evidence="2 3" key="1">
    <citation type="submission" date="2018-06" db="EMBL/GenBank/DDBJ databases">
        <title>Genomic Encyclopedia of Type Strains, Phase IV (KMG-IV): sequencing the most valuable type-strain genomes for metagenomic binning, comparative biology and taxonomic classification.</title>
        <authorList>
            <person name="Goeker M."/>
        </authorList>
    </citation>
    <scope>NUCLEOTIDE SEQUENCE [LARGE SCALE GENOMIC DNA]</scope>
    <source>
        <strain evidence="2 3">DSM 24032</strain>
    </source>
</reference>
<evidence type="ECO:0000256" key="1">
    <source>
        <dbReference type="SAM" id="Phobius"/>
    </source>
</evidence>
<dbReference type="EMBL" id="QNRT01000012">
    <property type="protein sequence ID" value="RBP47021.1"/>
    <property type="molecule type" value="Genomic_DNA"/>
</dbReference>
<keyword evidence="1" id="KW-0812">Transmembrane</keyword>
<feature type="transmembrane region" description="Helical" evidence="1">
    <location>
        <begin position="60"/>
        <end position="85"/>
    </location>
</feature>
<evidence type="ECO:0000313" key="2">
    <source>
        <dbReference type="EMBL" id="RBP47021.1"/>
    </source>
</evidence>
<dbReference type="Proteomes" id="UP000253083">
    <property type="component" value="Unassembled WGS sequence"/>
</dbReference>
<dbReference type="AlphaFoldDB" id="A0A395JJY9"/>
<accession>A0A395JJY9</accession>
<protein>
    <submittedName>
        <fullName evidence="2">Uncharacterized protein</fullName>
    </submittedName>
</protein>
<sequence length="91" mass="10368">MIEVIGYSTLVFGLICGLFNWLTFAYSVVMKKHTSFIPYIGAAFILVGMFLIGNNTMQNYWWLAFLIEFTTLPVLIIFPAMNLFLKGNDTT</sequence>
<proteinExistence type="predicted"/>
<keyword evidence="1" id="KW-1133">Transmembrane helix</keyword>
<evidence type="ECO:0000313" key="3">
    <source>
        <dbReference type="Proteomes" id="UP000253083"/>
    </source>
</evidence>
<keyword evidence="1" id="KW-0472">Membrane</keyword>
<name>A0A395JJY9_9GAMM</name>
<dbReference type="InParanoid" id="A0A395JJY9"/>
<feature type="transmembrane region" description="Helical" evidence="1">
    <location>
        <begin position="6"/>
        <end position="29"/>
    </location>
</feature>